<comment type="cofactor">
    <cofactor evidence="1">
        <name>FMN</name>
        <dbReference type="ChEBI" id="CHEBI:58210"/>
    </cofactor>
</comment>
<sequence length="741" mass="79741">MDNKPKGVINRRDALKLGAVTALGAVGAAALGGCAAKDQADASSNSEITMAPGAYVGKALGHKGLFELPVTVTVSENAILDIEIPENRFEHGETTPILHSVRDNMIPRILASQSLDVDSITGATSSSMTVKNAVEDALKQALVAGGSDEKDVSAFHKSVDKPEEGTTEEVDVDVLIVGLSIGGCFALKAATEKMQELNGNKRVSLMAIDRAGKIGGRSCLTHMVQSVNPQWPVDHLNNGERFIDPDDYYNLWMEWITGEDGTPLADPEVIRMFIDNSGDTLDWQIGNGWRISSADPEGCQDGPVSFHTNPAPMHDPGTFEDRRVIVDGYLKSFVAGAVAQGARVELETEGYEFIYDEATSTVKGVKARNTATGKQYVINAGAVVMGTGGFGANGEMLTNLLSEPYNGPYPFLGVGTDTGLMVQAAIDIGAGTRNIGMSPIVMHIGLPHFLTKYPINVNKEALNNFTGRYETWTINDAPLGLGLSGNQLAIGPDGKRFANENTLMQLFSTGVHVSSWPSFKCGHYFYSIWSKKMLDEVAEQGLNKVSRWEVYQCQGGVPREMPVPEIFECLDACIDEGMAWKSDTIEDLASQIGLDPSTVRSTVDAYNGFCNDGSDEEYGKEAELLDPLVEGPFYAIKLNNVIFATCGGLTVDSEIRVCKTDDKTPINGLYAFGCDSLGNLLNPNQNYTVFPAIAAGWNQTGGRMAALNAVDYVSNAYGLSEVSFQSLPEGMELSDPDKPIW</sequence>
<evidence type="ECO:0000256" key="2">
    <source>
        <dbReference type="ARBA" id="ARBA00001974"/>
    </source>
</evidence>
<dbReference type="EC" id="1.3.99.33" evidence="4"/>
<evidence type="ECO:0000256" key="3">
    <source>
        <dbReference type="ARBA" id="ARBA00008040"/>
    </source>
</evidence>
<evidence type="ECO:0000256" key="9">
    <source>
        <dbReference type="ARBA" id="ARBA00049922"/>
    </source>
</evidence>
<dbReference type="Gene3D" id="3.50.50.60">
    <property type="entry name" value="FAD/NAD(P)-binding domain"/>
    <property type="match status" value="1"/>
</dbReference>
<reference evidence="11 12" key="1">
    <citation type="submission" date="2024-04" db="EMBL/GenBank/DDBJ databases">
        <title>Human intestinal bacterial collection.</title>
        <authorList>
            <person name="Pauvert C."/>
            <person name="Hitch T.C.A."/>
            <person name="Clavel T."/>
        </authorList>
    </citation>
    <scope>NUCLEOTIDE SEQUENCE [LARGE SCALE GENOMIC DNA]</scope>
    <source>
        <strain evidence="11 12">CLA-KB-H42</strain>
    </source>
</reference>
<comment type="similarity">
    <text evidence="3">Belongs to the FAD-dependent oxidoreductase 2 family. FRD/SDH subfamily.</text>
</comment>
<feature type="domain" description="FMN-binding" evidence="10">
    <location>
        <begin position="61"/>
        <end position="141"/>
    </location>
</feature>
<evidence type="ECO:0000313" key="12">
    <source>
        <dbReference type="Proteomes" id="UP001487305"/>
    </source>
</evidence>
<dbReference type="InterPro" id="IPR027477">
    <property type="entry name" value="Succ_DH/fumarate_Rdtase_cat_sf"/>
</dbReference>
<evidence type="ECO:0000313" key="11">
    <source>
        <dbReference type="EMBL" id="MEQ3364046.1"/>
    </source>
</evidence>
<proteinExistence type="inferred from homology"/>
<keyword evidence="12" id="KW-1185">Reference proteome</keyword>
<dbReference type="InterPro" id="IPR036188">
    <property type="entry name" value="FAD/NAD-bd_sf"/>
</dbReference>
<keyword evidence="7" id="KW-0274">FAD</keyword>
<dbReference type="RefSeq" id="WP_180963439.1">
    <property type="nucleotide sequence ID" value="NZ_JBBNOP010000015.1"/>
</dbReference>
<keyword evidence="8" id="KW-0560">Oxidoreductase</keyword>
<dbReference type="InterPro" id="IPR006311">
    <property type="entry name" value="TAT_signal"/>
</dbReference>
<evidence type="ECO:0000256" key="5">
    <source>
        <dbReference type="ARBA" id="ARBA00015872"/>
    </source>
</evidence>
<gene>
    <name evidence="11" type="ORF">AAA083_13770</name>
</gene>
<evidence type="ECO:0000256" key="6">
    <source>
        <dbReference type="ARBA" id="ARBA00022630"/>
    </source>
</evidence>
<evidence type="ECO:0000256" key="4">
    <source>
        <dbReference type="ARBA" id="ARBA00013137"/>
    </source>
</evidence>
<dbReference type="SUPFAM" id="SSF51905">
    <property type="entry name" value="FAD/NAD(P)-binding domain"/>
    <property type="match status" value="1"/>
</dbReference>
<comment type="cofactor">
    <cofactor evidence="2">
        <name>FAD</name>
        <dbReference type="ChEBI" id="CHEBI:57692"/>
    </cofactor>
</comment>
<evidence type="ECO:0000259" key="10">
    <source>
        <dbReference type="SMART" id="SM00900"/>
    </source>
</evidence>
<dbReference type="Proteomes" id="UP001487305">
    <property type="component" value="Unassembled WGS sequence"/>
</dbReference>
<evidence type="ECO:0000256" key="7">
    <source>
        <dbReference type="ARBA" id="ARBA00022827"/>
    </source>
</evidence>
<accession>A0ABV1JG29</accession>
<dbReference type="Pfam" id="PF04205">
    <property type="entry name" value="FMN_bind"/>
    <property type="match status" value="1"/>
</dbReference>
<keyword evidence="6" id="KW-0285">Flavoprotein</keyword>
<dbReference type="InterPro" id="IPR003953">
    <property type="entry name" value="FAD-dep_OxRdtase_2_FAD-bd"/>
</dbReference>
<protein>
    <recommendedName>
        <fullName evidence="5">Urocanate reductase</fullName>
        <ecNumber evidence="4">1.3.99.33</ecNumber>
    </recommendedName>
</protein>
<comment type="catalytic activity">
    <reaction evidence="9">
        <text>dihydrourocanate + A = urocanate + AH2</text>
        <dbReference type="Rhea" id="RHEA:36059"/>
        <dbReference type="ChEBI" id="CHEBI:13193"/>
        <dbReference type="ChEBI" id="CHEBI:17499"/>
        <dbReference type="ChEBI" id="CHEBI:27247"/>
        <dbReference type="ChEBI" id="CHEBI:72991"/>
        <dbReference type="EC" id="1.3.99.33"/>
    </reaction>
</comment>
<comment type="caution">
    <text evidence="11">The sequence shown here is derived from an EMBL/GenBank/DDBJ whole genome shotgun (WGS) entry which is preliminary data.</text>
</comment>
<dbReference type="Pfam" id="PF00890">
    <property type="entry name" value="FAD_binding_2"/>
    <property type="match status" value="2"/>
</dbReference>
<dbReference type="Gene3D" id="3.90.700.10">
    <property type="entry name" value="Succinate dehydrogenase/fumarate reductase flavoprotein, catalytic domain"/>
    <property type="match status" value="1"/>
</dbReference>
<dbReference type="PANTHER" id="PTHR43400">
    <property type="entry name" value="FUMARATE REDUCTASE"/>
    <property type="match status" value="1"/>
</dbReference>
<dbReference type="SUPFAM" id="SSF56425">
    <property type="entry name" value="Succinate dehydrogenase/fumarate reductase flavoprotein, catalytic domain"/>
    <property type="match status" value="1"/>
</dbReference>
<dbReference type="PANTHER" id="PTHR43400:SF7">
    <property type="entry name" value="FAD-DEPENDENT OXIDOREDUCTASE 2 FAD BINDING DOMAIN-CONTAINING PROTEIN"/>
    <property type="match status" value="1"/>
</dbReference>
<dbReference type="SMART" id="SM00900">
    <property type="entry name" value="FMN_bind"/>
    <property type="match status" value="1"/>
</dbReference>
<dbReference type="EMBL" id="JBBNOP010000015">
    <property type="protein sequence ID" value="MEQ3364046.1"/>
    <property type="molecule type" value="Genomic_DNA"/>
</dbReference>
<dbReference type="PROSITE" id="PS51318">
    <property type="entry name" value="TAT"/>
    <property type="match status" value="1"/>
</dbReference>
<dbReference type="InterPro" id="IPR007329">
    <property type="entry name" value="FMN-bd"/>
</dbReference>
<organism evidence="11 12">
    <name type="scientific">Raoultibacter massiliensis</name>
    <dbReference type="NCBI Taxonomy" id="1852371"/>
    <lineage>
        <taxon>Bacteria</taxon>
        <taxon>Bacillati</taxon>
        <taxon>Actinomycetota</taxon>
        <taxon>Coriobacteriia</taxon>
        <taxon>Eggerthellales</taxon>
        <taxon>Eggerthellaceae</taxon>
        <taxon>Raoultibacter</taxon>
    </lineage>
</organism>
<dbReference type="PROSITE" id="PS51257">
    <property type="entry name" value="PROKAR_LIPOPROTEIN"/>
    <property type="match status" value="1"/>
</dbReference>
<dbReference type="InterPro" id="IPR050315">
    <property type="entry name" value="FAD-oxidoreductase_2"/>
</dbReference>
<name>A0ABV1JG29_9ACTN</name>
<dbReference type="Gene3D" id="3.90.1010.20">
    <property type="match status" value="1"/>
</dbReference>
<evidence type="ECO:0000256" key="1">
    <source>
        <dbReference type="ARBA" id="ARBA00001917"/>
    </source>
</evidence>
<evidence type="ECO:0000256" key="8">
    <source>
        <dbReference type="ARBA" id="ARBA00023002"/>
    </source>
</evidence>